<keyword evidence="9" id="KW-0234">DNA repair</keyword>
<dbReference type="GO" id="GO:0006260">
    <property type="term" value="P:DNA replication"/>
    <property type="evidence" value="ECO:0007669"/>
    <property type="project" value="UniProtKB-KW"/>
</dbReference>
<feature type="binding site" evidence="18">
    <location>
        <position position="60"/>
    </location>
    <ligand>
        <name>Mg(2+)</name>
        <dbReference type="ChEBI" id="CHEBI:18420"/>
    </ligand>
</feature>
<feature type="domain" description="Nudix hydrolase" evidence="19">
    <location>
        <begin position="5"/>
        <end position="132"/>
    </location>
</feature>
<organism evidence="20 21">
    <name type="scientific">Aliidiomarina soli</name>
    <dbReference type="NCBI Taxonomy" id="1928574"/>
    <lineage>
        <taxon>Bacteria</taxon>
        <taxon>Pseudomonadati</taxon>
        <taxon>Pseudomonadota</taxon>
        <taxon>Gammaproteobacteria</taxon>
        <taxon>Alteromonadales</taxon>
        <taxon>Idiomarinaceae</taxon>
        <taxon>Aliidiomarina</taxon>
    </lineage>
</organism>
<feature type="binding site" evidence="17">
    <location>
        <begin position="37"/>
        <end position="40"/>
    </location>
    <ligand>
        <name>8-oxo-dGTP</name>
        <dbReference type="ChEBI" id="CHEBI:77896"/>
    </ligand>
</feature>
<dbReference type="GO" id="GO:0006281">
    <property type="term" value="P:DNA repair"/>
    <property type="evidence" value="ECO:0007669"/>
    <property type="project" value="UniProtKB-KW"/>
</dbReference>
<feature type="binding site" evidence="17">
    <location>
        <position position="122"/>
    </location>
    <ligand>
        <name>8-oxo-dGTP</name>
        <dbReference type="ChEBI" id="CHEBI:77896"/>
    </ligand>
</feature>
<comment type="caution">
    <text evidence="20">The sequence shown here is derived from an EMBL/GenBank/DDBJ whole genome shotgun (WGS) entry which is preliminary data.</text>
</comment>
<evidence type="ECO:0000256" key="16">
    <source>
        <dbReference type="ARBA" id="ARBA00042798"/>
    </source>
</evidence>
<dbReference type="Proteomes" id="UP000287823">
    <property type="component" value="Unassembled WGS sequence"/>
</dbReference>
<dbReference type="InterPro" id="IPR015797">
    <property type="entry name" value="NUDIX_hydrolase-like_dom_sf"/>
</dbReference>
<dbReference type="InterPro" id="IPR029119">
    <property type="entry name" value="MutY_C"/>
</dbReference>
<evidence type="ECO:0000313" key="21">
    <source>
        <dbReference type="Proteomes" id="UP000287823"/>
    </source>
</evidence>
<evidence type="ECO:0000256" key="2">
    <source>
        <dbReference type="ARBA" id="ARBA00005582"/>
    </source>
</evidence>
<dbReference type="GO" id="GO:0046872">
    <property type="term" value="F:metal ion binding"/>
    <property type="evidence" value="ECO:0007669"/>
    <property type="project" value="UniProtKB-KW"/>
</dbReference>
<dbReference type="GO" id="GO:0044715">
    <property type="term" value="F:8-oxo-dGDP phosphatase activity"/>
    <property type="evidence" value="ECO:0007669"/>
    <property type="project" value="TreeGrafter"/>
</dbReference>
<comment type="catalytic activity">
    <reaction evidence="10">
        <text>8-oxo-dGTP + H2O = 8-oxo-dGMP + diphosphate + H(+)</text>
        <dbReference type="Rhea" id="RHEA:31575"/>
        <dbReference type="ChEBI" id="CHEBI:15377"/>
        <dbReference type="ChEBI" id="CHEBI:15378"/>
        <dbReference type="ChEBI" id="CHEBI:33019"/>
        <dbReference type="ChEBI" id="CHEBI:63224"/>
        <dbReference type="ChEBI" id="CHEBI:77896"/>
        <dbReference type="EC" id="3.6.1.55"/>
    </reaction>
</comment>
<dbReference type="FunFam" id="3.90.79.10:FF:000014">
    <property type="entry name" value="8-oxo-dGTP diphosphatase MutT"/>
    <property type="match status" value="1"/>
</dbReference>
<keyword evidence="3" id="KW-0515">Mutator protein</keyword>
<keyword evidence="6" id="KW-0227">DNA damage</keyword>
<accession>A0A432WK50</accession>
<evidence type="ECO:0000256" key="14">
    <source>
        <dbReference type="ARBA" id="ARBA00041592"/>
    </source>
</evidence>
<feature type="binding site" evidence="18">
    <location>
        <position position="40"/>
    </location>
    <ligand>
        <name>Mg(2+)</name>
        <dbReference type="ChEBI" id="CHEBI:18420"/>
    </ligand>
</feature>
<evidence type="ECO:0000256" key="11">
    <source>
        <dbReference type="ARBA" id="ARBA00036904"/>
    </source>
</evidence>
<dbReference type="GO" id="GO:0008413">
    <property type="term" value="F:8-oxo-7,8-dihydroguanosine triphosphate pyrophosphatase activity"/>
    <property type="evidence" value="ECO:0007669"/>
    <property type="project" value="InterPro"/>
</dbReference>
<dbReference type="PANTHER" id="PTHR47707">
    <property type="entry name" value="8-OXO-DGTP DIPHOSPHATASE"/>
    <property type="match status" value="1"/>
</dbReference>
<evidence type="ECO:0000313" key="20">
    <source>
        <dbReference type="EMBL" id="RUO34069.1"/>
    </source>
</evidence>
<dbReference type="SUPFAM" id="SSF55811">
    <property type="entry name" value="Nudix"/>
    <property type="match status" value="1"/>
</dbReference>
<keyword evidence="4" id="KW-0235">DNA replication</keyword>
<dbReference type="PRINTS" id="PR00502">
    <property type="entry name" value="NUDIXFAMILY"/>
</dbReference>
<dbReference type="InterPro" id="IPR000086">
    <property type="entry name" value="NUDIX_hydrolase_dom"/>
</dbReference>
<dbReference type="RefSeq" id="WP_126788541.1">
    <property type="nucleotide sequence ID" value="NZ_PIPO01000002.1"/>
</dbReference>
<feature type="binding site" evidence="17">
    <location>
        <position position="26"/>
    </location>
    <ligand>
        <name>8-oxo-dGTP</name>
        <dbReference type="ChEBI" id="CHEBI:77896"/>
    </ligand>
</feature>
<evidence type="ECO:0000256" key="5">
    <source>
        <dbReference type="ARBA" id="ARBA00022723"/>
    </source>
</evidence>
<evidence type="ECO:0000256" key="10">
    <source>
        <dbReference type="ARBA" id="ARBA00035861"/>
    </source>
</evidence>
<dbReference type="EMBL" id="PIPO01000002">
    <property type="protein sequence ID" value="RUO34069.1"/>
    <property type="molecule type" value="Genomic_DNA"/>
</dbReference>
<sequence length="133" mass="15123">MASQPVVHVAVGVVENTRGEFLLSRRAAHQHQGNLWEFPGGKVEAGETVQDALARELREEMNLVVEESAPLTVVEHAYSDKRVRLDVWTVTRFSGQVEGLEGQEWRWVPRHQLEAYPFPQANEPIIERLLAED</sequence>
<dbReference type="EC" id="3.6.1.55" evidence="12"/>
<dbReference type="PANTHER" id="PTHR47707:SF1">
    <property type="entry name" value="NUDIX HYDROLASE FAMILY PROTEIN"/>
    <property type="match status" value="1"/>
</dbReference>
<dbReference type="InterPro" id="IPR003561">
    <property type="entry name" value="Mutator_MutT"/>
</dbReference>
<evidence type="ECO:0000256" key="13">
    <source>
        <dbReference type="ARBA" id="ARBA00040794"/>
    </source>
</evidence>
<name>A0A432WK50_9GAMM</name>
<dbReference type="Pfam" id="PF14815">
    <property type="entry name" value="NUDIX_4"/>
    <property type="match status" value="1"/>
</dbReference>
<evidence type="ECO:0000256" key="6">
    <source>
        <dbReference type="ARBA" id="ARBA00022763"/>
    </source>
</evidence>
<dbReference type="Gene3D" id="3.90.79.10">
    <property type="entry name" value="Nucleoside Triphosphate Pyrophosphohydrolase"/>
    <property type="match status" value="1"/>
</dbReference>
<evidence type="ECO:0000256" key="1">
    <source>
        <dbReference type="ARBA" id="ARBA00001946"/>
    </source>
</evidence>
<evidence type="ECO:0000256" key="4">
    <source>
        <dbReference type="ARBA" id="ARBA00022705"/>
    </source>
</evidence>
<dbReference type="InterPro" id="IPR047127">
    <property type="entry name" value="MutT-like"/>
</dbReference>
<dbReference type="InterPro" id="IPR020084">
    <property type="entry name" value="NUDIX_hydrolase_CS"/>
</dbReference>
<keyword evidence="5 18" id="KW-0479">Metal-binding</keyword>
<feature type="binding site" evidence="17">
    <location>
        <position position="31"/>
    </location>
    <ligand>
        <name>8-oxo-dGTP</name>
        <dbReference type="ChEBI" id="CHEBI:77896"/>
    </ligand>
</feature>
<dbReference type="NCBIfam" id="TIGR00586">
    <property type="entry name" value="mutt"/>
    <property type="match status" value="1"/>
</dbReference>
<evidence type="ECO:0000256" key="7">
    <source>
        <dbReference type="ARBA" id="ARBA00022801"/>
    </source>
</evidence>
<dbReference type="InterPro" id="IPR020476">
    <property type="entry name" value="Nudix_hydrolase"/>
</dbReference>
<dbReference type="AlphaFoldDB" id="A0A432WK50"/>
<evidence type="ECO:0000259" key="19">
    <source>
        <dbReference type="PROSITE" id="PS51462"/>
    </source>
</evidence>
<gene>
    <name evidence="20" type="ORF">CWE14_06410</name>
</gene>
<dbReference type="CDD" id="cd03425">
    <property type="entry name" value="NUDIX_MutT_NudA_like"/>
    <property type="match status" value="1"/>
</dbReference>
<keyword evidence="8 18" id="KW-0460">Magnesium</keyword>
<keyword evidence="7" id="KW-0378">Hydrolase</keyword>
<protein>
    <recommendedName>
        <fullName evidence="13">8-oxo-dGTP diphosphatase</fullName>
        <ecNumber evidence="12">3.6.1.55</ecNumber>
    </recommendedName>
    <alternativeName>
        <fullName evidence="16">7,8-dihydro-8-oxoguanine-triphosphatase</fullName>
    </alternativeName>
    <alternativeName>
        <fullName evidence="15">Mutator protein MutT</fullName>
    </alternativeName>
    <alternativeName>
        <fullName evidence="14">dGTP pyrophosphohydrolase</fullName>
    </alternativeName>
</protein>
<comment type="similarity">
    <text evidence="2">Belongs to the Nudix hydrolase family.</text>
</comment>
<dbReference type="GO" id="GO:0035539">
    <property type="term" value="F:8-oxo-7,8-dihydrodeoxyguanosine triphosphate pyrophosphatase activity"/>
    <property type="evidence" value="ECO:0007669"/>
    <property type="project" value="UniProtKB-EC"/>
</dbReference>
<evidence type="ECO:0000256" key="3">
    <source>
        <dbReference type="ARBA" id="ARBA00022457"/>
    </source>
</evidence>
<evidence type="ECO:0000256" key="9">
    <source>
        <dbReference type="ARBA" id="ARBA00023204"/>
    </source>
</evidence>
<evidence type="ECO:0000256" key="8">
    <source>
        <dbReference type="ARBA" id="ARBA00022842"/>
    </source>
</evidence>
<dbReference type="PROSITE" id="PS51462">
    <property type="entry name" value="NUDIX"/>
    <property type="match status" value="1"/>
</dbReference>
<evidence type="ECO:0000256" key="12">
    <source>
        <dbReference type="ARBA" id="ARBA00038905"/>
    </source>
</evidence>
<evidence type="ECO:0000256" key="17">
    <source>
        <dbReference type="PIRSR" id="PIRSR603561-1"/>
    </source>
</evidence>
<comment type="cofactor">
    <cofactor evidence="1 18">
        <name>Mg(2+)</name>
        <dbReference type="ChEBI" id="CHEBI:18420"/>
    </cofactor>
</comment>
<evidence type="ECO:0000256" key="15">
    <source>
        <dbReference type="ARBA" id="ARBA00041979"/>
    </source>
</evidence>
<comment type="catalytic activity">
    <reaction evidence="11">
        <text>8-oxo-GTP + H2O = 8-oxo-GMP + diphosphate + H(+)</text>
        <dbReference type="Rhea" id="RHEA:67616"/>
        <dbReference type="ChEBI" id="CHEBI:15377"/>
        <dbReference type="ChEBI" id="CHEBI:15378"/>
        <dbReference type="ChEBI" id="CHEBI:33019"/>
        <dbReference type="ChEBI" id="CHEBI:143553"/>
        <dbReference type="ChEBI" id="CHEBI:145694"/>
    </reaction>
</comment>
<dbReference type="GO" id="GO:0044716">
    <property type="term" value="F:8-oxo-GDP phosphatase activity"/>
    <property type="evidence" value="ECO:0007669"/>
    <property type="project" value="TreeGrafter"/>
</dbReference>
<dbReference type="PROSITE" id="PS00893">
    <property type="entry name" value="NUDIX_BOX"/>
    <property type="match status" value="1"/>
</dbReference>
<proteinExistence type="inferred from homology"/>
<reference evidence="20 21" key="1">
    <citation type="journal article" date="2011" name="Front. Microbiol.">
        <title>Genomic signatures of strain selection and enhancement in Bacillus atrophaeus var. globigii, a historical biowarfare simulant.</title>
        <authorList>
            <person name="Gibbons H.S."/>
            <person name="Broomall S.M."/>
            <person name="McNew L.A."/>
            <person name="Daligault H."/>
            <person name="Chapman C."/>
            <person name="Bruce D."/>
            <person name="Karavis M."/>
            <person name="Krepps M."/>
            <person name="McGregor P.A."/>
            <person name="Hong C."/>
            <person name="Park K.H."/>
            <person name="Akmal A."/>
            <person name="Feldman A."/>
            <person name="Lin J.S."/>
            <person name="Chang W.E."/>
            <person name="Higgs B.W."/>
            <person name="Demirev P."/>
            <person name="Lindquist J."/>
            <person name="Liem A."/>
            <person name="Fochler E."/>
            <person name="Read T.D."/>
            <person name="Tapia R."/>
            <person name="Johnson S."/>
            <person name="Bishop-Lilly K.A."/>
            <person name="Detter C."/>
            <person name="Han C."/>
            <person name="Sozhamannan S."/>
            <person name="Rosenzweig C.N."/>
            <person name="Skowronski E.W."/>
        </authorList>
    </citation>
    <scope>NUCLEOTIDE SEQUENCE [LARGE SCALE GENOMIC DNA]</scope>
    <source>
        <strain evidence="20 21">Y4G10-17</strain>
    </source>
</reference>
<evidence type="ECO:0000256" key="18">
    <source>
        <dbReference type="PIRSR" id="PIRSR603561-2"/>
    </source>
</evidence>
<keyword evidence="21" id="KW-1185">Reference proteome</keyword>